<dbReference type="PANTHER" id="PTHR42993:SF1">
    <property type="entry name" value="MAOC-LIKE DEHYDRATASE DOMAIN-CONTAINING PROTEIN"/>
    <property type="match status" value="1"/>
</dbReference>
<sequence>MVVLDRPADLEAWIGKEIGVSEWLAIDQSRIDDFARISGDDHWLHVDVERARREMPDGKTIAHGFMTLSLIPYLVRSVYAITHRGRGLNYGTNKIRFVNPVQVGDRIRLRQRIKAVERGQGGGQEGATRVVSDCTIEIEGKERPALVAEFLMLVYDE</sequence>
<dbReference type="RefSeq" id="WP_130355506.1">
    <property type="nucleotide sequence ID" value="NZ_SGXC01000001.1"/>
</dbReference>
<dbReference type="InterPro" id="IPR029069">
    <property type="entry name" value="HotDog_dom_sf"/>
</dbReference>
<dbReference type="Gene3D" id="3.10.129.10">
    <property type="entry name" value="Hotdog Thioesterase"/>
    <property type="match status" value="1"/>
</dbReference>
<dbReference type="InterPro" id="IPR039375">
    <property type="entry name" value="NodN-like"/>
</dbReference>
<evidence type="ECO:0000313" key="3">
    <source>
        <dbReference type="Proteomes" id="UP000292445"/>
    </source>
</evidence>
<gene>
    <name evidence="2" type="ORF">EV675_0116</name>
</gene>
<dbReference type="EMBL" id="SGXC01000001">
    <property type="protein sequence ID" value="RZS84114.1"/>
    <property type="molecule type" value="Genomic_DNA"/>
</dbReference>
<accession>A0A4Q7NGP4</accession>
<reference evidence="2 3" key="1">
    <citation type="submission" date="2019-02" db="EMBL/GenBank/DDBJ databases">
        <title>Genomic Encyclopedia of Type Strains, Phase IV (KMG-IV): sequencing the most valuable type-strain genomes for metagenomic binning, comparative biology and taxonomic classification.</title>
        <authorList>
            <person name="Goeker M."/>
        </authorList>
    </citation>
    <scope>NUCLEOTIDE SEQUENCE [LARGE SCALE GENOMIC DNA]</scope>
    <source>
        <strain evidence="2 3">K24</strain>
    </source>
</reference>
<dbReference type="PANTHER" id="PTHR42993">
    <property type="entry name" value="MAOC-LIKE DEHYDRATASE DOMAIN-CONTAINING PROTEIN"/>
    <property type="match status" value="1"/>
</dbReference>
<protein>
    <submittedName>
        <fullName evidence="2">Acyl dehydratase</fullName>
    </submittedName>
</protein>
<name>A0A4Q7NGP4_9BURK</name>
<evidence type="ECO:0000259" key="1">
    <source>
        <dbReference type="Pfam" id="PF01575"/>
    </source>
</evidence>
<dbReference type="AlphaFoldDB" id="A0A4Q7NGP4"/>
<dbReference type="SUPFAM" id="SSF54637">
    <property type="entry name" value="Thioesterase/thiol ester dehydrase-isomerase"/>
    <property type="match status" value="1"/>
</dbReference>
<organism evidence="2 3">
    <name type="scientific">Pigmentiphaga kullae</name>
    <dbReference type="NCBI Taxonomy" id="151784"/>
    <lineage>
        <taxon>Bacteria</taxon>
        <taxon>Pseudomonadati</taxon>
        <taxon>Pseudomonadota</taxon>
        <taxon>Betaproteobacteria</taxon>
        <taxon>Burkholderiales</taxon>
        <taxon>Alcaligenaceae</taxon>
        <taxon>Pigmentiphaga</taxon>
    </lineage>
</organism>
<dbReference type="InterPro" id="IPR002539">
    <property type="entry name" value="MaoC-like_dom"/>
</dbReference>
<evidence type="ECO:0000313" key="2">
    <source>
        <dbReference type="EMBL" id="RZS84114.1"/>
    </source>
</evidence>
<dbReference type="Proteomes" id="UP000292445">
    <property type="component" value="Unassembled WGS sequence"/>
</dbReference>
<proteinExistence type="predicted"/>
<dbReference type="Pfam" id="PF01575">
    <property type="entry name" value="MaoC_dehydratas"/>
    <property type="match status" value="1"/>
</dbReference>
<feature type="domain" description="MaoC-like" evidence="1">
    <location>
        <begin position="13"/>
        <end position="128"/>
    </location>
</feature>
<dbReference type="CDD" id="cd03450">
    <property type="entry name" value="NodN"/>
    <property type="match status" value="1"/>
</dbReference>
<comment type="caution">
    <text evidence="2">The sequence shown here is derived from an EMBL/GenBank/DDBJ whole genome shotgun (WGS) entry which is preliminary data.</text>
</comment>
<keyword evidence="3" id="KW-1185">Reference proteome</keyword>
<dbReference type="OrthoDB" id="9801735at2"/>